<keyword evidence="6" id="KW-1185">Reference proteome</keyword>
<feature type="domain" description="Calx-beta" evidence="4">
    <location>
        <begin position="312"/>
        <end position="414"/>
    </location>
</feature>
<dbReference type="Proteomes" id="UP000640531">
    <property type="component" value="Unassembled WGS sequence"/>
</dbReference>
<dbReference type="PANTHER" id="PTHR46682:SF1">
    <property type="entry name" value="ADHESION G-PROTEIN COUPLED RECEPTOR V1"/>
    <property type="match status" value="1"/>
</dbReference>
<dbReference type="SUPFAM" id="SSF51261">
    <property type="entry name" value="Duplicated hybrid motif"/>
    <property type="match status" value="1"/>
</dbReference>
<dbReference type="Gene3D" id="2.60.40.2030">
    <property type="match status" value="4"/>
</dbReference>
<reference evidence="5 6" key="1">
    <citation type="journal article" date="2020" name="ISME J.">
        <title>Comparative genomics reveals insights into cyanobacterial evolution and habitat adaptation.</title>
        <authorList>
            <person name="Chen M.Y."/>
            <person name="Teng W.K."/>
            <person name="Zhao L."/>
            <person name="Hu C.X."/>
            <person name="Zhou Y.K."/>
            <person name="Han B.P."/>
            <person name="Song L.R."/>
            <person name="Shu W.S."/>
        </authorList>
    </citation>
    <scope>NUCLEOTIDE SEQUENCE [LARGE SCALE GENOMIC DNA]</scope>
    <source>
        <strain evidence="5 6">FACHB-196</strain>
    </source>
</reference>
<dbReference type="SUPFAM" id="SSF141072">
    <property type="entry name" value="CalX-like"/>
    <property type="match status" value="3"/>
</dbReference>
<feature type="domain" description="Calx-beta" evidence="4">
    <location>
        <begin position="197"/>
        <end position="299"/>
    </location>
</feature>
<dbReference type="InterPro" id="IPR003644">
    <property type="entry name" value="Calx_beta"/>
</dbReference>
<dbReference type="Pfam" id="PF13517">
    <property type="entry name" value="FG-GAP_3"/>
    <property type="match status" value="3"/>
</dbReference>
<name>A0ABR8FIR0_9NOST</name>
<evidence type="ECO:0000256" key="3">
    <source>
        <dbReference type="ARBA" id="ARBA00022837"/>
    </source>
</evidence>
<dbReference type="Pfam" id="PF03160">
    <property type="entry name" value="Calx-beta"/>
    <property type="match status" value="3"/>
</dbReference>
<proteinExistence type="predicted"/>
<sequence>MDEFILQSNQGLSNPFPGLENNGFLDIVSPLQTTRGNTESLRLLRLSTIEAEQQWSNLIPERLSYSNIFGWQSSSNHSVVGQLLTVQQATLSTVTISATDANAAETIAGQGANPGLFTLTRTGNIASSLKVNYTISGTATNGTDYQTLTNSITFAAGLSTAIINVTPSDDTVFEGNETVILNLASSANYTLGTAKTATVNIADNDKPTITISATDASAAETLTGQTANPGKFTLTRTGTTASSLTVNYTVAGTATNGTDYQTLTKIATFAAGSSTAIINLSPIDDAVYEGNETAIVTLASATSYILGTSKTGTVNLVDNDKPTITISATDASAAETLTGQTANPGRLTLTRTGNKTAALTVSYTVAGTATNGTDYNTLTKTVTFAAGSATALIDVNVKDDTAIEGNETVIVTLASGTSYILGTAKAATVNLVDNDSSTNVKPTITISATDANAGETLTGQTANPGKFTLTRTGSTASSLTVNYSVAGTATNGTDYNNLSGTATFSAGASTALINVNSIDDSLVEGNETVIVTLSSNAAYNLGAVKTATVTIADNDKLVSKTDLIHFASSDYLIVWSANGDGTFTVGQHYTPRSGYNMGANNYNFTTGDFNGDGKTDLIHFANSNYLIVWLANSDGTFNVGSHYTPWNGYFVASNKYNFKTGDFNGDGKTDLIHFVNNDYANVWLSKGDGTFDVPSFTPSSGYSIGANNYNFKTGDFNGDGKTDLIHFDNPDSLHLWLANGDGTFTIKPSYAPWNGYWMANNNYNFKTGDFNGDGKTDLIHFINNDYTHVWLSKGDGTFDVPSFTPSSGYSIGANNYNFKTGDFNGDGKTDLIHFDNPDSLHLWLANGDGTFTIKPSYAPWNGYWMANNNYNFKTGDFNGDGKTDLIHFVNNDYAHVWLSKGDGTFDVPSFTPRSGYNMSANDYNFKTGNFNDDGSSSVSHTEDIVKYQPFNDSPDTSKEWAATVYKTSGFPSVNINDHLSGEIGTIKIARRNDGKEGISAYWEYGSPNGDARLPVDNFIVRAHTVSHFEAGQEYKFRFLADDRILLAAYGVWGITTPPQNITPENQWVEAFGYKEVTYKFSTTGWYALYFQMWEQSLHGHVDVSWEKVNTTVYRPNVETVLRDFFSNTNNTNGQNWSQKTITEMWDRVSGESAQFPTNSYASGDIWQVDMPSEVYGVYQDLSNTMFGSVKILTTGYAYDYGYYLDLGAHSALDISANNGTSIKSAVNGIVVDNRPQYYNGSFNGYWVAVDELNTAGQKTGRRWWYGHLATNSLSIGSQVTAGQTVLGTVGQGHVHLGVVSTYTTYSTSMYGNEVRNGSTSAGYTNAVQDVLNRTMNPLQAYWKSRNGIKE</sequence>
<dbReference type="Gene3D" id="2.70.70.10">
    <property type="entry name" value="Glucose Permease (Domain IIA)"/>
    <property type="match status" value="1"/>
</dbReference>
<gene>
    <name evidence="5" type="ORF">H6G59_14615</name>
</gene>
<dbReference type="InterPro" id="IPR026919">
    <property type="entry name" value="ADGRV1"/>
</dbReference>
<feature type="domain" description="Calx-beta" evidence="4">
    <location>
        <begin position="84"/>
        <end position="184"/>
    </location>
</feature>
<comment type="caution">
    <text evidence="5">The sequence shown here is derived from an EMBL/GenBank/DDBJ whole genome shotgun (WGS) entry which is preliminary data.</text>
</comment>
<dbReference type="Pfam" id="PF01551">
    <property type="entry name" value="Peptidase_M23"/>
    <property type="match status" value="1"/>
</dbReference>
<dbReference type="RefSeq" id="WP_190715610.1">
    <property type="nucleotide sequence ID" value="NZ_JACJST010000012.1"/>
</dbReference>
<keyword evidence="2" id="KW-0677">Repeat</keyword>
<dbReference type="Gene3D" id="2.40.128.340">
    <property type="match status" value="5"/>
</dbReference>
<evidence type="ECO:0000256" key="1">
    <source>
        <dbReference type="ARBA" id="ARBA00022729"/>
    </source>
</evidence>
<dbReference type="InterPro" id="IPR028994">
    <property type="entry name" value="Integrin_alpha_N"/>
</dbReference>
<evidence type="ECO:0000256" key="2">
    <source>
        <dbReference type="ARBA" id="ARBA00022737"/>
    </source>
</evidence>
<dbReference type="EMBL" id="JACJST010000012">
    <property type="protein sequence ID" value="MBD2569107.1"/>
    <property type="molecule type" value="Genomic_DNA"/>
</dbReference>
<dbReference type="CDD" id="cd12797">
    <property type="entry name" value="M23_peptidase"/>
    <property type="match status" value="1"/>
</dbReference>
<evidence type="ECO:0000313" key="6">
    <source>
        <dbReference type="Proteomes" id="UP000640531"/>
    </source>
</evidence>
<feature type="domain" description="Calx-beta" evidence="4">
    <location>
        <begin position="427"/>
        <end position="534"/>
    </location>
</feature>
<dbReference type="PANTHER" id="PTHR46682">
    <property type="entry name" value="ADHESION G-PROTEIN COUPLED RECEPTOR V1"/>
    <property type="match status" value="1"/>
</dbReference>
<keyword evidence="3" id="KW-0106">Calcium</keyword>
<dbReference type="InterPro" id="IPR011055">
    <property type="entry name" value="Dup_hybrid_motif"/>
</dbReference>
<keyword evidence="1" id="KW-0732">Signal</keyword>
<dbReference type="InterPro" id="IPR016047">
    <property type="entry name" value="M23ase_b-sheet_dom"/>
</dbReference>
<protein>
    <submittedName>
        <fullName evidence="5">VCBS repeat-containing protein</fullName>
    </submittedName>
</protein>
<dbReference type="SUPFAM" id="SSF69318">
    <property type="entry name" value="Integrin alpha N-terminal domain"/>
    <property type="match status" value="2"/>
</dbReference>
<organism evidence="5 6">
    <name type="scientific">Anabaena lutea FACHB-196</name>
    <dbReference type="NCBI Taxonomy" id="2692881"/>
    <lineage>
        <taxon>Bacteria</taxon>
        <taxon>Bacillati</taxon>
        <taxon>Cyanobacteriota</taxon>
        <taxon>Cyanophyceae</taxon>
        <taxon>Nostocales</taxon>
        <taxon>Nostocaceae</taxon>
        <taxon>Anabaena</taxon>
    </lineage>
</organism>
<dbReference type="SMART" id="SM00237">
    <property type="entry name" value="Calx_beta"/>
    <property type="match status" value="4"/>
</dbReference>
<accession>A0ABR8FIR0</accession>
<dbReference type="InterPro" id="IPR038081">
    <property type="entry name" value="CalX-like_sf"/>
</dbReference>
<evidence type="ECO:0000313" key="5">
    <source>
        <dbReference type="EMBL" id="MBD2569107.1"/>
    </source>
</evidence>
<evidence type="ECO:0000259" key="4">
    <source>
        <dbReference type="SMART" id="SM00237"/>
    </source>
</evidence>
<dbReference type="InterPro" id="IPR013517">
    <property type="entry name" value="FG-GAP"/>
</dbReference>